<dbReference type="RefSeq" id="WP_282763658.1">
    <property type="nucleotide sequence ID" value="NZ_JASCTH010000020.1"/>
</dbReference>
<feature type="transmembrane region" description="Helical" evidence="6">
    <location>
        <begin position="120"/>
        <end position="139"/>
    </location>
</feature>
<dbReference type="Proteomes" id="UP001241758">
    <property type="component" value="Unassembled WGS sequence"/>
</dbReference>
<protein>
    <submittedName>
        <fullName evidence="7">Polysaccharide biosynthesis protein</fullName>
    </submittedName>
</protein>
<keyword evidence="8" id="KW-1185">Reference proteome</keyword>
<feature type="transmembrane region" description="Helical" evidence="6">
    <location>
        <begin position="324"/>
        <end position="342"/>
    </location>
</feature>
<accession>A0ABT6WSB9</accession>
<keyword evidence="5 6" id="KW-0472">Membrane</keyword>
<evidence type="ECO:0000313" key="8">
    <source>
        <dbReference type="Proteomes" id="UP001241758"/>
    </source>
</evidence>
<reference evidence="7 8" key="1">
    <citation type="submission" date="2023-05" db="EMBL/GenBank/DDBJ databases">
        <title>Actinoplanes sp. NEAU-A12 genome sequencing.</title>
        <authorList>
            <person name="Wang Z.-S."/>
        </authorList>
    </citation>
    <scope>NUCLEOTIDE SEQUENCE [LARGE SCALE GENOMIC DNA]</scope>
    <source>
        <strain evidence="7 8">NEAU-A12</strain>
    </source>
</reference>
<feature type="transmembrane region" description="Helical" evidence="6">
    <location>
        <begin position="354"/>
        <end position="372"/>
    </location>
</feature>
<evidence type="ECO:0000256" key="3">
    <source>
        <dbReference type="ARBA" id="ARBA00022692"/>
    </source>
</evidence>
<proteinExistence type="predicted"/>
<keyword evidence="3 6" id="KW-0812">Transmembrane</keyword>
<feature type="transmembrane region" description="Helical" evidence="6">
    <location>
        <begin position="285"/>
        <end position="312"/>
    </location>
</feature>
<gene>
    <name evidence="7" type="ORF">QLQ12_28650</name>
</gene>
<sequence length="419" mass="41557">MDQAGGRRGPAVTTPAPSGQRIGIGVAAVTVASAITSALGYLVPVLGARTLAPADLGALATVLAIAGIVAVPGMGLQIAVAVHRAKHPGTSARRAGWLAGGACAGVVALLAPAAGPLLDVPATVILLLAVYTGAIVTSGRWVGELQGDERFLQLAVGMAIQAAGRYGGLSAGLVLGAGLTGSMLIGTVTALLIPPALGLLTRSVPGARNGLDITARQVFTACSATLAMLVVSYADLLLARALLPAAETGAYAVGTVLTKGAIWAPQVVTVLALPRLAQGSRRALILAIGLVTASGAGLVAASAIAGGLAFRVAGGPDYVGLGRYAPVFAATGAIYAVVYVLVNAQVAAGAKWPSAPLWAGTGVLLVVAGWLAPHTFPAIMWCATGTALLILVATAVPNVVRHRRIRGTPPSDAKVALSD</sequence>
<dbReference type="PANTHER" id="PTHR30250">
    <property type="entry name" value="PST FAMILY PREDICTED COLANIC ACID TRANSPORTER"/>
    <property type="match status" value="1"/>
</dbReference>
<feature type="transmembrane region" description="Helical" evidence="6">
    <location>
        <begin position="218"/>
        <end position="243"/>
    </location>
</feature>
<evidence type="ECO:0000256" key="5">
    <source>
        <dbReference type="ARBA" id="ARBA00023136"/>
    </source>
</evidence>
<comment type="caution">
    <text evidence="7">The sequence shown here is derived from an EMBL/GenBank/DDBJ whole genome shotgun (WGS) entry which is preliminary data.</text>
</comment>
<name>A0ABT6WSB9_9ACTN</name>
<evidence type="ECO:0000256" key="4">
    <source>
        <dbReference type="ARBA" id="ARBA00022989"/>
    </source>
</evidence>
<dbReference type="PANTHER" id="PTHR30250:SF11">
    <property type="entry name" value="O-ANTIGEN TRANSPORTER-RELATED"/>
    <property type="match status" value="1"/>
</dbReference>
<feature type="transmembrane region" description="Helical" evidence="6">
    <location>
        <begin position="378"/>
        <end position="400"/>
    </location>
</feature>
<evidence type="ECO:0000256" key="6">
    <source>
        <dbReference type="SAM" id="Phobius"/>
    </source>
</evidence>
<keyword evidence="2" id="KW-1003">Cell membrane</keyword>
<evidence type="ECO:0000256" key="1">
    <source>
        <dbReference type="ARBA" id="ARBA00004651"/>
    </source>
</evidence>
<feature type="transmembrane region" description="Helical" evidence="6">
    <location>
        <begin position="56"/>
        <end position="83"/>
    </location>
</feature>
<evidence type="ECO:0000313" key="7">
    <source>
        <dbReference type="EMBL" id="MDI6102598.1"/>
    </source>
</evidence>
<feature type="transmembrane region" description="Helical" evidence="6">
    <location>
        <begin position="174"/>
        <end position="197"/>
    </location>
</feature>
<feature type="transmembrane region" description="Helical" evidence="6">
    <location>
        <begin position="95"/>
        <end position="114"/>
    </location>
</feature>
<organism evidence="7 8">
    <name type="scientific">Actinoplanes sandaracinus</name>
    <dbReference type="NCBI Taxonomy" id="3045177"/>
    <lineage>
        <taxon>Bacteria</taxon>
        <taxon>Bacillati</taxon>
        <taxon>Actinomycetota</taxon>
        <taxon>Actinomycetes</taxon>
        <taxon>Micromonosporales</taxon>
        <taxon>Micromonosporaceae</taxon>
        <taxon>Actinoplanes</taxon>
    </lineage>
</organism>
<comment type="subcellular location">
    <subcellularLocation>
        <location evidence="1">Cell membrane</location>
        <topology evidence="1">Multi-pass membrane protein</topology>
    </subcellularLocation>
</comment>
<dbReference type="InterPro" id="IPR050833">
    <property type="entry name" value="Poly_Biosynth_Transport"/>
</dbReference>
<keyword evidence="4 6" id="KW-1133">Transmembrane helix</keyword>
<evidence type="ECO:0000256" key="2">
    <source>
        <dbReference type="ARBA" id="ARBA00022475"/>
    </source>
</evidence>
<dbReference type="EMBL" id="JASCTH010000020">
    <property type="protein sequence ID" value="MDI6102598.1"/>
    <property type="molecule type" value="Genomic_DNA"/>
</dbReference>
<feature type="transmembrane region" description="Helical" evidence="6">
    <location>
        <begin position="21"/>
        <end position="44"/>
    </location>
</feature>